<dbReference type="EMBL" id="CAUYUJ010014516">
    <property type="protein sequence ID" value="CAK0842334.1"/>
    <property type="molecule type" value="Genomic_DNA"/>
</dbReference>
<proteinExistence type="predicted"/>
<dbReference type="InterPro" id="IPR029021">
    <property type="entry name" value="Prot-tyrosine_phosphatase-like"/>
</dbReference>
<feature type="region of interest" description="Disordered" evidence="2">
    <location>
        <begin position="369"/>
        <end position="409"/>
    </location>
</feature>
<dbReference type="InterPro" id="IPR000387">
    <property type="entry name" value="Tyr_Pase_dom"/>
</dbReference>
<evidence type="ECO:0008006" key="7">
    <source>
        <dbReference type="Google" id="ProtNLM"/>
    </source>
</evidence>
<dbReference type="Proteomes" id="UP001189429">
    <property type="component" value="Unassembled WGS sequence"/>
</dbReference>
<reference evidence="5" key="1">
    <citation type="submission" date="2023-10" db="EMBL/GenBank/DDBJ databases">
        <authorList>
            <person name="Chen Y."/>
            <person name="Shah S."/>
            <person name="Dougan E. K."/>
            <person name="Thang M."/>
            <person name="Chan C."/>
        </authorList>
    </citation>
    <scope>NUCLEOTIDE SEQUENCE [LARGE SCALE GENOMIC DNA]</scope>
</reference>
<dbReference type="PROSITE" id="PS51181">
    <property type="entry name" value="PPASE_TENSIN"/>
    <property type="match status" value="1"/>
</dbReference>
<dbReference type="InterPro" id="IPR029023">
    <property type="entry name" value="Tensin_phosphatase"/>
</dbReference>
<sequence>MGVPAVGFRNTFVRNSLHEVARFFKINHRGHFRVYNACPEMPYPEEPFKKVGGSMTCFQIQDHSPPRMEQFLAFLADAREFRGESQDNVIAVHCKAGKGRTGSLCCAWLLYAKRQKTPEQALQVFAQRRTDTRIARKLRGVETPSQVRYVNQLFQHLQRTDSWLHSPALPPPVPTPTATLHKLAIDGNFFAHPEEIKRLRVMVQCFEGCNNLTEPILETEAFDPSDLSVSLNDIVVKGDVRIALFADKGKDFSAREAMLASPNNFNKSRGLLAYFVFHTGFMHDREEAPMSSDPLCMSTLEVDVSQMDKANKRIKTDKRDGRFNRGAKMVLDFSGGRAPPHEAGCRDSAPLAARAPRLQASAWGSSGASLSQLEAAGKEEVGGDGRGAVRGKSEVDGLACSPTSSCVSV</sequence>
<dbReference type="SUPFAM" id="SSF52799">
    <property type="entry name" value="(Phosphotyrosine protein) phosphatases II"/>
    <property type="match status" value="1"/>
</dbReference>
<evidence type="ECO:0000256" key="1">
    <source>
        <dbReference type="ARBA" id="ARBA00022801"/>
    </source>
</evidence>
<organism evidence="5 6">
    <name type="scientific">Prorocentrum cordatum</name>
    <dbReference type="NCBI Taxonomy" id="2364126"/>
    <lineage>
        <taxon>Eukaryota</taxon>
        <taxon>Sar</taxon>
        <taxon>Alveolata</taxon>
        <taxon>Dinophyceae</taxon>
        <taxon>Prorocentrales</taxon>
        <taxon>Prorocentraceae</taxon>
        <taxon>Prorocentrum</taxon>
    </lineage>
</organism>
<keyword evidence="1" id="KW-0378">Hydrolase</keyword>
<feature type="domain" description="Phosphatase tensin-type" evidence="4">
    <location>
        <begin position="1"/>
        <end position="160"/>
    </location>
</feature>
<evidence type="ECO:0000313" key="5">
    <source>
        <dbReference type="EMBL" id="CAK0842334.1"/>
    </source>
</evidence>
<dbReference type="InterPro" id="IPR051281">
    <property type="entry name" value="Dual-spec_lipid-protein_phosph"/>
</dbReference>
<dbReference type="Gene3D" id="3.90.190.10">
    <property type="entry name" value="Protein tyrosine phosphatase superfamily"/>
    <property type="match status" value="1"/>
</dbReference>
<accession>A0ABN9TAL2</accession>
<dbReference type="PANTHER" id="PTHR12305">
    <property type="entry name" value="PHOSPHATASE WITH HOMOLOGY TO TENSIN"/>
    <property type="match status" value="1"/>
</dbReference>
<evidence type="ECO:0000256" key="2">
    <source>
        <dbReference type="SAM" id="MobiDB-lite"/>
    </source>
</evidence>
<dbReference type="InterPro" id="IPR057023">
    <property type="entry name" value="PTP-SAK"/>
</dbReference>
<dbReference type="Pfam" id="PF22784">
    <property type="entry name" value="PTP-SAK"/>
    <property type="match status" value="1"/>
</dbReference>
<evidence type="ECO:0000259" key="4">
    <source>
        <dbReference type="PROSITE" id="PS51181"/>
    </source>
</evidence>
<dbReference type="PROSITE" id="PS50056">
    <property type="entry name" value="TYR_PHOSPHATASE_2"/>
    <property type="match status" value="1"/>
</dbReference>
<gene>
    <name evidence="5" type="ORF">PCOR1329_LOCUS37238</name>
</gene>
<dbReference type="InterPro" id="IPR003595">
    <property type="entry name" value="Tyr_Pase_cat"/>
</dbReference>
<protein>
    <recommendedName>
        <fullName evidence="7">Phosphatidylinositol-3,4,5-trisphosphate 3-phosphatase</fullName>
    </recommendedName>
</protein>
<dbReference type="SMART" id="SM00404">
    <property type="entry name" value="PTPc_motif"/>
    <property type="match status" value="1"/>
</dbReference>
<name>A0ABN9TAL2_9DINO</name>
<comment type="caution">
    <text evidence="5">The sequence shown here is derived from an EMBL/GenBank/DDBJ whole genome shotgun (WGS) entry which is preliminary data.</text>
</comment>
<feature type="domain" description="Tyrosine specific protein phosphatases" evidence="3">
    <location>
        <begin position="69"/>
        <end position="129"/>
    </location>
</feature>
<dbReference type="InterPro" id="IPR016130">
    <property type="entry name" value="Tyr_Pase_AS"/>
</dbReference>
<dbReference type="PANTHER" id="PTHR12305:SF60">
    <property type="entry name" value="PHOSPHATIDYLINOSITOL 3,4,5-TRISPHOSPHATE 3-PHOSPHATASE TPTE2-RELATED"/>
    <property type="match status" value="1"/>
</dbReference>
<keyword evidence="6" id="KW-1185">Reference proteome</keyword>
<dbReference type="PROSITE" id="PS00383">
    <property type="entry name" value="TYR_PHOSPHATASE_1"/>
    <property type="match status" value="1"/>
</dbReference>
<evidence type="ECO:0000313" key="6">
    <source>
        <dbReference type="Proteomes" id="UP001189429"/>
    </source>
</evidence>
<evidence type="ECO:0000259" key="3">
    <source>
        <dbReference type="PROSITE" id="PS50056"/>
    </source>
</evidence>